<proteinExistence type="predicted"/>
<evidence type="ECO:0000313" key="1">
    <source>
        <dbReference type="EMBL" id="KAF2647076.1"/>
    </source>
</evidence>
<dbReference type="AlphaFoldDB" id="A0A6A6SH39"/>
<dbReference type="Proteomes" id="UP000799324">
    <property type="component" value="Unassembled WGS sequence"/>
</dbReference>
<evidence type="ECO:0000313" key="2">
    <source>
        <dbReference type="Proteomes" id="UP000799324"/>
    </source>
</evidence>
<name>A0A6A6SH39_9PLEO</name>
<reference evidence="1" key="1">
    <citation type="journal article" date="2020" name="Stud. Mycol.">
        <title>101 Dothideomycetes genomes: a test case for predicting lifestyles and emergence of pathogens.</title>
        <authorList>
            <person name="Haridas S."/>
            <person name="Albert R."/>
            <person name="Binder M."/>
            <person name="Bloem J."/>
            <person name="Labutti K."/>
            <person name="Salamov A."/>
            <person name="Andreopoulos B."/>
            <person name="Baker S."/>
            <person name="Barry K."/>
            <person name="Bills G."/>
            <person name="Bluhm B."/>
            <person name="Cannon C."/>
            <person name="Castanera R."/>
            <person name="Culley D."/>
            <person name="Daum C."/>
            <person name="Ezra D."/>
            <person name="Gonzalez J."/>
            <person name="Henrissat B."/>
            <person name="Kuo A."/>
            <person name="Liang C."/>
            <person name="Lipzen A."/>
            <person name="Lutzoni F."/>
            <person name="Magnuson J."/>
            <person name="Mondo S."/>
            <person name="Nolan M."/>
            <person name="Ohm R."/>
            <person name="Pangilinan J."/>
            <person name="Park H.-J."/>
            <person name="Ramirez L."/>
            <person name="Alfaro M."/>
            <person name="Sun H."/>
            <person name="Tritt A."/>
            <person name="Yoshinaga Y."/>
            <person name="Zwiers L.-H."/>
            <person name="Turgeon B."/>
            <person name="Goodwin S."/>
            <person name="Spatafora J."/>
            <person name="Crous P."/>
            <person name="Grigoriev I."/>
        </authorList>
    </citation>
    <scope>NUCLEOTIDE SEQUENCE</scope>
    <source>
        <strain evidence="1">CBS 122681</strain>
    </source>
</reference>
<protein>
    <submittedName>
        <fullName evidence="1">Uncharacterized protein</fullName>
    </submittedName>
</protein>
<organism evidence="1 2">
    <name type="scientific">Lophiostoma macrostomum CBS 122681</name>
    <dbReference type="NCBI Taxonomy" id="1314788"/>
    <lineage>
        <taxon>Eukaryota</taxon>
        <taxon>Fungi</taxon>
        <taxon>Dikarya</taxon>
        <taxon>Ascomycota</taxon>
        <taxon>Pezizomycotina</taxon>
        <taxon>Dothideomycetes</taxon>
        <taxon>Pleosporomycetidae</taxon>
        <taxon>Pleosporales</taxon>
        <taxon>Lophiostomataceae</taxon>
        <taxon>Lophiostoma</taxon>
    </lineage>
</organism>
<dbReference type="OrthoDB" id="2157530at2759"/>
<dbReference type="Pfam" id="PF26639">
    <property type="entry name" value="Het-6_barrel"/>
    <property type="match status" value="1"/>
</dbReference>
<dbReference type="EMBL" id="MU004699">
    <property type="protein sequence ID" value="KAF2647076.1"/>
    <property type="molecule type" value="Genomic_DNA"/>
</dbReference>
<sequence>MTVCTWRRFFASKIGHIGLAPRATRVGDVVVALRNGDWPFMLRPVGKGQYHFLGQAYLRGYMQGEIVQECKEGKRNVEQFSML</sequence>
<accession>A0A6A6SH39</accession>
<keyword evidence="2" id="KW-1185">Reference proteome</keyword>
<gene>
    <name evidence="1" type="ORF">K491DRAFT_615193</name>
</gene>